<dbReference type="AlphaFoldDB" id="A7F9L0"/>
<dbReference type="EMBL" id="CH476652">
    <property type="protein sequence ID" value="EDO00421.1"/>
    <property type="molecule type" value="Genomic_DNA"/>
</dbReference>
<organism evidence="2 3">
    <name type="scientific">Sclerotinia sclerotiorum (strain ATCC 18683 / 1980 / Ss-1)</name>
    <name type="common">White mold</name>
    <name type="synonym">Whetzelinia sclerotiorum</name>
    <dbReference type="NCBI Taxonomy" id="665079"/>
    <lineage>
        <taxon>Eukaryota</taxon>
        <taxon>Fungi</taxon>
        <taxon>Dikarya</taxon>
        <taxon>Ascomycota</taxon>
        <taxon>Pezizomycotina</taxon>
        <taxon>Leotiomycetes</taxon>
        <taxon>Helotiales</taxon>
        <taxon>Sclerotiniaceae</taxon>
        <taxon>Sclerotinia</taxon>
    </lineage>
</organism>
<sequence length="468" mass="51966">MGSLDIPQHGPYWNSLQNMLADRAELGNSRLLFYPLGNVSEPLEISYKSLETEAKQNACAIRCLEGFKEGRPVLIHVDNNWDAIIWFWSVLYANGLPVLSSPFSNIEEHRQRHIRGLSELLESPICIARADSLHLFGGAHGLQVHTVEALLVTQRSQEYKSREGQLKYRLDPAVLILVEIHLQAMYLGVDQVHVHPANVVSSPITFLDLLSHHRVSRSFAPNFFLARLVSTMRSASEHTTLTWDLSSLTILASASSLLERYGSPRNVITTGYGMTETCAGAIFNLNCPDYDVASGYKLASVGKCMKGIEMRVTVSSGDTISYRKLAAPNQSGDLEVRGEVVFSGYYRNPEATEEAFISDGWFRTGDKASIDLNGNLNLIGRVQDVININGVKFITADLQASIDQALGRRVDRVIIFPSWTGITEQVTVVYIPTEWPTRAEDIMEVDSLVVQAIATLATTTTNFRPDTY</sequence>
<evidence type="ECO:0000313" key="3">
    <source>
        <dbReference type="Proteomes" id="UP000001312"/>
    </source>
</evidence>
<keyword evidence="3" id="KW-1185">Reference proteome</keyword>
<dbReference type="RefSeq" id="XP_001584678.1">
    <property type="nucleotide sequence ID" value="XM_001584628.1"/>
</dbReference>
<reference evidence="3" key="1">
    <citation type="journal article" date="2011" name="PLoS Genet.">
        <title>Genomic analysis of the necrotrophic fungal pathogens Sclerotinia sclerotiorum and Botrytis cinerea.</title>
        <authorList>
            <person name="Amselem J."/>
            <person name="Cuomo C.A."/>
            <person name="van Kan J.A."/>
            <person name="Viaud M."/>
            <person name="Benito E.P."/>
            <person name="Couloux A."/>
            <person name="Coutinho P.M."/>
            <person name="de Vries R.P."/>
            <person name="Dyer P.S."/>
            <person name="Fillinger S."/>
            <person name="Fournier E."/>
            <person name="Gout L."/>
            <person name="Hahn M."/>
            <person name="Kohn L."/>
            <person name="Lapalu N."/>
            <person name="Plummer K.M."/>
            <person name="Pradier J.M."/>
            <person name="Quevillon E."/>
            <person name="Sharon A."/>
            <person name="Simon A."/>
            <person name="ten Have A."/>
            <person name="Tudzynski B."/>
            <person name="Tudzynski P."/>
            <person name="Wincker P."/>
            <person name="Andrew M."/>
            <person name="Anthouard V."/>
            <person name="Beever R.E."/>
            <person name="Beffa R."/>
            <person name="Benoit I."/>
            <person name="Bouzid O."/>
            <person name="Brault B."/>
            <person name="Chen Z."/>
            <person name="Choquer M."/>
            <person name="Collemare J."/>
            <person name="Cotton P."/>
            <person name="Danchin E.G."/>
            <person name="Da Silva C."/>
            <person name="Gautier A."/>
            <person name="Giraud C."/>
            <person name="Giraud T."/>
            <person name="Gonzalez C."/>
            <person name="Grossetete S."/>
            <person name="Guldener U."/>
            <person name="Henrissat B."/>
            <person name="Howlett B.J."/>
            <person name="Kodira C."/>
            <person name="Kretschmer M."/>
            <person name="Lappartient A."/>
            <person name="Leroch M."/>
            <person name="Levis C."/>
            <person name="Mauceli E."/>
            <person name="Neuveglise C."/>
            <person name="Oeser B."/>
            <person name="Pearson M."/>
            <person name="Poulain J."/>
            <person name="Poussereau N."/>
            <person name="Quesneville H."/>
            <person name="Rascle C."/>
            <person name="Schumacher J."/>
            <person name="Segurens B."/>
            <person name="Sexton A."/>
            <person name="Silva E."/>
            <person name="Sirven C."/>
            <person name="Soanes D.M."/>
            <person name="Talbot N.J."/>
            <person name="Templeton M."/>
            <person name="Yandava C."/>
            <person name="Yarden O."/>
            <person name="Zeng Q."/>
            <person name="Rollins J.A."/>
            <person name="Lebrun M.H."/>
            <person name="Dickman M."/>
        </authorList>
    </citation>
    <scope>NUCLEOTIDE SEQUENCE [LARGE SCALE GENOMIC DNA]</scope>
    <source>
        <strain evidence="3">ATCC 18683 / 1980 / Ss-1</strain>
    </source>
</reference>
<proteinExistence type="predicted"/>
<dbReference type="Pfam" id="PF00501">
    <property type="entry name" value="AMP-binding"/>
    <property type="match status" value="1"/>
</dbReference>
<dbReference type="KEGG" id="ssl:SS1G_14291"/>
<dbReference type="STRING" id="665079.A7F9L0"/>
<name>A7F9L0_SCLS1</name>
<dbReference type="Gene3D" id="3.40.50.12780">
    <property type="entry name" value="N-terminal domain of ligase-like"/>
    <property type="match status" value="2"/>
</dbReference>
<dbReference type="GO" id="GO:0006633">
    <property type="term" value="P:fatty acid biosynthetic process"/>
    <property type="evidence" value="ECO:0000318"/>
    <property type="project" value="GO_Central"/>
</dbReference>
<dbReference type="SUPFAM" id="SSF56801">
    <property type="entry name" value="Acetyl-CoA synthetase-like"/>
    <property type="match status" value="1"/>
</dbReference>
<dbReference type="Proteomes" id="UP000001312">
    <property type="component" value="Unassembled WGS sequence"/>
</dbReference>
<protein>
    <recommendedName>
        <fullName evidence="1">AMP-dependent synthetase/ligase domain-containing protein</fullName>
    </recommendedName>
</protein>
<dbReference type="PANTHER" id="PTHR24096">
    <property type="entry name" value="LONG-CHAIN-FATTY-ACID--COA LIGASE"/>
    <property type="match status" value="1"/>
</dbReference>
<evidence type="ECO:0000259" key="1">
    <source>
        <dbReference type="Pfam" id="PF00501"/>
    </source>
</evidence>
<dbReference type="InterPro" id="IPR000873">
    <property type="entry name" value="AMP-dep_synth/lig_dom"/>
</dbReference>
<dbReference type="GO" id="GO:0016405">
    <property type="term" value="F:CoA-ligase activity"/>
    <property type="evidence" value="ECO:0000318"/>
    <property type="project" value="GO_Central"/>
</dbReference>
<dbReference type="GeneID" id="5480818"/>
<dbReference type="InParanoid" id="A7F9L0"/>
<dbReference type="InterPro" id="IPR042099">
    <property type="entry name" value="ANL_N_sf"/>
</dbReference>
<dbReference type="PANTHER" id="PTHR24096:SF267">
    <property type="entry name" value="MALONATE--COA LIGASE ACSF3, MITOCHONDRIAL"/>
    <property type="match status" value="1"/>
</dbReference>
<accession>A7F9L0</accession>
<gene>
    <name evidence="2" type="ORF">SS1G_14291</name>
</gene>
<feature type="domain" description="AMP-dependent synthetase/ligase" evidence="1">
    <location>
        <begin position="182"/>
        <end position="346"/>
    </location>
</feature>
<evidence type="ECO:0000313" key="2">
    <source>
        <dbReference type="EMBL" id="EDO00421.1"/>
    </source>
</evidence>